<dbReference type="SUPFAM" id="SSF48576">
    <property type="entry name" value="Terpenoid synthases"/>
    <property type="match status" value="1"/>
</dbReference>
<proteinExistence type="inferred from homology"/>
<dbReference type="Pfam" id="PF00348">
    <property type="entry name" value="polyprenyl_synt"/>
    <property type="match status" value="1"/>
</dbReference>
<dbReference type="SFLD" id="SFLDS00005">
    <property type="entry name" value="Isoprenoid_Synthase_Type_I"/>
    <property type="match status" value="1"/>
</dbReference>
<dbReference type="GO" id="GO:0008299">
    <property type="term" value="P:isoprenoid biosynthetic process"/>
    <property type="evidence" value="ECO:0007669"/>
    <property type="project" value="InterPro"/>
</dbReference>
<protein>
    <submittedName>
        <fullName evidence="7">Polyprenyl synthetase family protein</fullName>
    </submittedName>
</protein>
<evidence type="ECO:0000313" key="8">
    <source>
        <dbReference type="Proteomes" id="UP000674938"/>
    </source>
</evidence>
<dbReference type="RefSeq" id="WP_209531979.1">
    <property type="nucleotide sequence ID" value="NZ_JAEEGA010000021.1"/>
</dbReference>
<evidence type="ECO:0000256" key="4">
    <source>
        <dbReference type="ARBA" id="ARBA00022723"/>
    </source>
</evidence>
<dbReference type="AlphaFoldDB" id="A0A940P9U5"/>
<dbReference type="GO" id="GO:0046872">
    <property type="term" value="F:metal ion binding"/>
    <property type="evidence" value="ECO:0007669"/>
    <property type="project" value="UniProtKB-KW"/>
</dbReference>
<accession>A0A940P9U5</accession>
<keyword evidence="5" id="KW-0460">Magnesium</keyword>
<reference evidence="7" key="1">
    <citation type="submission" date="2020-12" db="EMBL/GenBank/DDBJ databases">
        <title>Vagococcus allomyrinae sp. nov. and Enterococcus lavae sp. nov., isolated from the larvae of Allomyrina dichotoma.</title>
        <authorList>
            <person name="Lee S.D."/>
        </authorList>
    </citation>
    <scope>NUCLEOTIDE SEQUENCE</scope>
    <source>
        <strain evidence="7">BWB3-3</strain>
    </source>
</reference>
<name>A0A940P9U5_9ENTE</name>
<keyword evidence="4" id="KW-0479">Metal-binding</keyword>
<evidence type="ECO:0000256" key="5">
    <source>
        <dbReference type="ARBA" id="ARBA00022842"/>
    </source>
</evidence>
<dbReference type="InterPro" id="IPR000092">
    <property type="entry name" value="Polyprenyl_synt"/>
</dbReference>
<evidence type="ECO:0000256" key="1">
    <source>
        <dbReference type="ARBA" id="ARBA00001946"/>
    </source>
</evidence>
<keyword evidence="8" id="KW-1185">Reference proteome</keyword>
<dbReference type="InterPro" id="IPR033749">
    <property type="entry name" value="Polyprenyl_synt_CS"/>
</dbReference>
<dbReference type="PANTHER" id="PTHR12001">
    <property type="entry name" value="GERANYLGERANYL PYROPHOSPHATE SYNTHASE"/>
    <property type="match status" value="1"/>
</dbReference>
<evidence type="ECO:0000256" key="6">
    <source>
        <dbReference type="RuleBase" id="RU004466"/>
    </source>
</evidence>
<comment type="similarity">
    <text evidence="2 6">Belongs to the FPP/GGPP synthase family.</text>
</comment>
<dbReference type="Proteomes" id="UP000674938">
    <property type="component" value="Unassembled WGS sequence"/>
</dbReference>
<dbReference type="Gene3D" id="1.10.600.10">
    <property type="entry name" value="Farnesyl Diphosphate Synthase"/>
    <property type="match status" value="1"/>
</dbReference>
<dbReference type="EMBL" id="JAEEGA010000021">
    <property type="protein sequence ID" value="MBP1043972.1"/>
    <property type="molecule type" value="Genomic_DNA"/>
</dbReference>
<dbReference type="PANTHER" id="PTHR12001:SF69">
    <property type="entry name" value="ALL TRANS-POLYPRENYL-DIPHOSPHATE SYNTHASE PDSS1"/>
    <property type="match status" value="1"/>
</dbReference>
<keyword evidence="3 6" id="KW-0808">Transferase</keyword>
<evidence type="ECO:0000256" key="3">
    <source>
        <dbReference type="ARBA" id="ARBA00022679"/>
    </source>
</evidence>
<comment type="caution">
    <text evidence="7">The sequence shown here is derived from an EMBL/GenBank/DDBJ whole genome shotgun (WGS) entry which is preliminary data.</text>
</comment>
<dbReference type="CDD" id="cd00685">
    <property type="entry name" value="Trans_IPPS_HT"/>
    <property type="match status" value="1"/>
</dbReference>
<comment type="cofactor">
    <cofactor evidence="1">
        <name>Mg(2+)</name>
        <dbReference type="ChEBI" id="CHEBI:18420"/>
    </cofactor>
</comment>
<dbReference type="GO" id="GO:0004659">
    <property type="term" value="F:prenyltransferase activity"/>
    <property type="evidence" value="ECO:0007669"/>
    <property type="project" value="InterPro"/>
</dbReference>
<gene>
    <name evidence="7" type="ORF">I6N95_23465</name>
</gene>
<dbReference type="InterPro" id="IPR008949">
    <property type="entry name" value="Isoprenoid_synthase_dom_sf"/>
</dbReference>
<evidence type="ECO:0000313" key="7">
    <source>
        <dbReference type="EMBL" id="MBP1043972.1"/>
    </source>
</evidence>
<evidence type="ECO:0000256" key="2">
    <source>
        <dbReference type="ARBA" id="ARBA00006706"/>
    </source>
</evidence>
<organism evidence="7 8">
    <name type="scientific">Vagococcus allomyrinae</name>
    <dbReference type="NCBI Taxonomy" id="2794353"/>
    <lineage>
        <taxon>Bacteria</taxon>
        <taxon>Bacillati</taxon>
        <taxon>Bacillota</taxon>
        <taxon>Bacilli</taxon>
        <taxon>Lactobacillales</taxon>
        <taxon>Enterococcaceae</taxon>
        <taxon>Vagococcus</taxon>
    </lineage>
</organism>
<sequence>MAIHPLWNKYPTMQEQLIETQKVMNKSVKIRNKEMTEALQLFFEAGGKLLRPAYFLLFSSFGHVPNNKIKYQMAASLEILHAATLIHDDIIDDSPIRRDCPSIQAAYGKDIAVYAGDFLFTVYFQLLANSSQTTEALESNALNMKRILVGELDQMHLRHNSRISIKQYLQHIKGKTAQLFQFSCYQGTQVANTSLRVQILAQRIGYQIGMAFQILDDVLDFTSTEAELHKPILEDIRNGNYTLPLIYAMAENRDAFMILEKGPELTDDDIQLVVANINRYHGLEKAQKLATRYTDKALADIAKLPDTLERQILTELTERLLNRQD</sequence>
<dbReference type="PROSITE" id="PS00444">
    <property type="entry name" value="POLYPRENYL_SYNTHASE_2"/>
    <property type="match status" value="1"/>
</dbReference>